<protein>
    <submittedName>
        <fullName evidence="1">Uncharacterized protein</fullName>
    </submittedName>
</protein>
<dbReference type="EMBL" id="WHUW01000206">
    <property type="protein sequence ID" value="KAF8418137.1"/>
    <property type="molecule type" value="Genomic_DNA"/>
</dbReference>
<dbReference type="Proteomes" id="UP001194468">
    <property type="component" value="Unassembled WGS sequence"/>
</dbReference>
<keyword evidence="2" id="KW-1185">Reference proteome</keyword>
<reference evidence="1" key="2">
    <citation type="journal article" date="2020" name="Nat. Commun.">
        <title>Large-scale genome sequencing of mycorrhizal fungi provides insights into the early evolution of symbiotic traits.</title>
        <authorList>
            <person name="Miyauchi S."/>
            <person name="Kiss E."/>
            <person name="Kuo A."/>
            <person name="Drula E."/>
            <person name="Kohler A."/>
            <person name="Sanchez-Garcia M."/>
            <person name="Morin E."/>
            <person name="Andreopoulos B."/>
            <person name="Barry K.W."/>
            <person name="Bonito G."/>
            <person name="Buee M."/>
            <person name="Carver A."/>
            <person name="Chen C."/>
            <person name="Cichocki N."/>
            <person name="Clum A."/>
            <person name="Culley D."/>
            <person name="Crous P.W."/>
            <person name="Fauchery L."/>
            <person name="Girlanda M."/>
            <person name="Hayes R.D."/>
            <person name="Keri Z."/>
            <person name="LaButti K."/>
            <person name="Lipzen A."/>
            <person name="Lombard V."/>
            <person name="Magnuson J."/>
            <person name="Maillard F."/>
            <person name="Murat C."/>
            <person name="Nolan M."/>
            <person name="Ohm R.A."/>
            <person name="Pangilinan J."/>
            <person name="Pereira M.F."/>
            <person name="Perotto S."/>
            <person name="Peter M."/>
            <person name="Pfister S."/>
            <person name="Riley R."/>
            <person name="Sitrit Y."/>
            <person name="Stielow J.B."/>
            <person name="Szollosi G."/>
            <person name="Zifcakova L."/>
            <person name="Stursova M."/>
            <person name="Spatafora J.W."/>
            <person name="Tedersoo L."/>
            <person name="Vaario L.M."/>
            <person name="Yamada A."/>
            <person name="Yan M."/>
            <person name="Wang P."/>
            <person name="Xu J."/>
            <person name="Bruns T."/>
            <person name="Baldrian P."/>
            <person name="Vilgalys R."/>
            <person name="Dunand C."/>
            <person name="Henrissat B."/>
            <person name="Grigoriev I.V."/>
            <person name="Hibbett D."/>
            <person name="Nagy L.G."/>
            <person name="Martin F.M."/>
        </authorList>
    </citation>
    <scope>NUCLEOTIDE SEQUENCE</scope>
    <source>
        <strain evidence="1">BED1</strain>
    </source>
</reference>
<dbReference type="AlphaFoldDB" id="A0AAD4G5S9"/>
<sequence length="90" mass="10193">MAQRVAKYACFLAPTNSTENNSYRLGNQSVLSRKKGSHTSPKNTKLSVFPRPLTIHRKPIASLVETWILFKLCHEIKCDPCMFVVGWTAQ</sequence>
<gene>
    <name evidence="1" type="ORF">L210DRAFT_562660</name>
</gene>
<evidence type="ECO:0000313" key="2">
    <source>
        <dbReference type="Proteomes" id="UP001194468"/>
    </source>
</evidence>
<organism evidence="1 2">
    <name type="scientific">Boletus edulis BED1</name>
    <dbReference type="NCBI Taxonomy" id="1328754"/>
    <lineage>
        <taxon>Eukaryota</taxon>
        <taxon>Fungi</taxon>
        <taxon>Dikarya</taxon>
        <taxon>Basidiomycota</taxon>
        <taxon>Agaricomycotina</taxon>
        <taxon>Agaricomycetes</taxon>
        <taxon>Agaricomycetidae</taxon>
        <taxon>Boletales</taxon>
        <taxon>Boletineae</taxon>
        <taxon>Boletaceae</taxon>
        <taxon>Boletoideae</taxon>
        <taxon>Boletus</taxon>
    </lineage>
</organism>
<name>A0AAD4G5S9_BOLED</name>
<accession>A0AAD4G5S9</accession>
<reference evidence="1" key="1">
    <citation type="submission" date="2019-10" db="EMBL/GenBank/DDBJ databases">
        <authorList>
            <consortium name="DOE Joint Genome Institute"/>
            <person name="Kuo A."/>
            <person name="Miyauchi S."/>
            <person name="Kiss E."/>
            <person name="Drula E."/>
            <person name="Kohler A."/>
            <person name="Sanchez-Garcia M."/>
            <person name="Andreopoulos B."/>
            <person name="Barry K.W."/>
            <person name="Bonito G."/>
            <person name="Buee M."/>
            <person name="Carver A."/>
            <person name="Chen C."/>
            <person name="Cichocki N."/>
            <person name="Clum A."/>
            <person name="Culley D."/>
            <person name="Crous P.W."/>
            <person name="Fauchery L."/>
            <person name="Girlanda M."/>
            <person name="Hayes R."/>
            <person name="Keri Z."/>
            <person name="LaButti K."/>
            <person name="Lipzen A."/>
            <person name="Lombard V."/>
            <person name="Magnuson J."/>
            <person name="Maillard F."/>
            <person name="Morin E."/>
            <person name="Murat C."/>
            <person name="Nolan M."/>
            <person name="Ohm R."/>
            <person name="Pangilinan J."/>
            <person name="Pereira M."/>
            <person name="Perotto S."/>
            <person name="Peter M."/>
            <person name="Riley R."/>
            <person name="Sitrit Y."/>
            <person name="Stielow B."/>
            <person name="Szollosi G."/>
            <person name="Zifcakova L."/>
            <person name="Stursova M."/>
            <person name="Spatafora J.W."/>
            <person name="Tedersoo L."/>
            <person name="Vaario L.-M."/>
            <person name="Yamada A."/>
            <person name="Yan M."/>
            <person name="Wang P."/>
            <person name="Xu J."/>
            <person name="Bruns T."/>
            <person name="Baldrian P."/>
            <person name="Vilgalys R."/>
            <person name="Henrissat B."/>
            <person name="Grigoriev I.V."/>
            <person name="Hibbett D."/>
            <person name="Nagy L.G."/>
            <person name="Martin F.M."/>
        </authorList>
    </citation>
    <scope>NUCLEOTIDE SEQUENCE</scope>
    <source>
        <strain evidence="1">BED1</strain>
    </source>
</reference>
<evidence type="ECO:0000313" key="1">
    <source>
        <dbReference type="EMBL" id="KAF8418137.1"/>
    </source>
</evidence>
<proteinExistence type="predicted"/>
<comment type="caution">
    <text evidence="1">The sequence shown here is derived from an EMBL/GenBank/DDBJ whole genome shotgun (WGS) entry which is preliminary data.</text>
</comment>